<keyword evidence="1" id="KW-1133">Transmembrane helix</keyword>
<dbReference type="RefSeq" id="WP_090552846.1">
    <property type="nucleotide sequence ID" value="NZ_FNFP01000002.1"/>
</dbReference>
<name>A0A1G9CK08_9FIRM</name>
<dbReference type="AlphaFoldDB" id="A0A1G9CK08"/>
<dbReference type="STRING" id="393762.SAMN05660472_01486"/>
<evidence type="ECO:0000313" key="2">
    <source>
        <dbReference type="EMBL" id="SDK52017.1"/>
    </source>
</evidence>
<evidence type="ECO:0000256" key="1">
    <source>
        <dbReference type="SAM" id="Phobius"/>
    </source>
</evidence>
<sequence>MRDLNFFEPYVAKQRGIEKKQKVFYSILLLLVLVVISFPAINFIRINNMEKEIASINAILARPEVIEQMQRIEYKESRVDTLENQLQLLANIDQGIENLDIINELLVYGVFGTIPENLFFQSMSITPNSMTIQGSAKDKGSIAEFEYNLRLTQAFDEIFIPSITINEGIYNFAIQFKVKDVN</sequence>
<dbReference type="Proteomes" id="UP000198718">
    <property type="component" value="Unassembled WGS sequence"/>
</dbReference>
<dbReference type="EMBL" id="FNFP01000002">
    <property type="protein sequence ID" value="SDK52017.1"/>
    <property type="molecule type" value="Genomic_DNA"/>
</dbReference>
<reference evidence="2 3" key="1">
    <citation type="submission" date="2016-10" db="EMBL/GenBank/DDBJ databases">
        <authorList>
            <person name="de Groot N.N."/>
        </authorList>
    </citation>
    <scope>NUCLEOTIDE SEQUENCE [LARGE SCALE GENOMIC DNA]</scope>
    <source>
        <strain evidence="2 3">DSM 18346</strain>
    </source>
</reference>
<proteinExistence type="predicted"/>
<dbReference type="OrthoDB" id="1707667at2"/>
<organism evidence="2 3">
    <name type="scientific">Natronincola ferrireducens</name>
    <dbReference type="NCBI Taxonomy" id="393762"/>
    <lineage>
        <taxon>Bacteria</taxon>
        <taxon>Bacillati</taxon>
        <taxon>Bacillota</taxon>
        <taxon>Clostridia</taxon>
        <taxon>Peptostreptococcales</taxon>
        <taxon>Natronincolaceae</taxon>
        <taxon>Natronincola</taxon>
    </lineage>
</organism>
<feature type="transmembrane region" description="Helical" evidence="1">
    <location>
        <begin position="23"/>
        <end position="44"/>
    </location>
</feature>
<dbReference type="InterPro" id="IPR007813">
    <property type="entry name" value="PilN"/>
</dbReference>
<accession>A0A1G9CK08</accession>
<keyword evidence="1" id="KW-0472">Membrane</keyword>
<keyword evidence="3" id="KW-1185">Reference proteome</keyword>
<dbReference type="Pfam" id="PF05137">
    <property type="entry name" value="PilN"/>
    <property type="match status" value="1"/>
</dbReference>
<protein>
    <submittedName>
        <fullName evidence="2">Type IV pilus assembly protein PilN</fullName>
    </submittedName>
</protein>
<gene>
    <name evidence="2" type="ORF">SAMN05660472_01486</name>
</gene>
<keyword evidence="1" id="KW-0812">Transmembrane</keyword>
<evidence type="ECO:0000313" key="3">
    <source>
        <dbReference type="Proteomes" id="UP000198718"/>
    </source>
</evidence>